<dbReference type="RefSeq" id="WP_189625818.1">
    <property type="nucleotide sequence ID" value="NZ_BNAF01000004.1"/>
</dbReference>
<name>A0ABQ3HVW9_9SPHI</name>
<organism evidence="1 2">
    <name type="scientific">Sphingobacterium griseoflavum</name>
    <dbReference type="NCBI Taxonomy" id="1474952"/>
    <lineage>
        <taxon>Bacteria</taxon>
        <taxon>Pseudomonadati</taxon>
        <taxon>Bacteroidota</taxon>
        <taxon>Sphingobacteriia</taxon>
        <taxon>Sphingobacteriales</taxon>
        <taxon>Sphingobacteriaceae</taxon>
        <taxon>Sphingobacterium</taxon>
    </lineage>
</organism>
<sequence>MKLLEVQARGQILQVHYATERKPFGRVEVTLSGKNRQSIYIFSKESSGWKLIYGFLQEDIREACIDAILQRLDSSVAEMFYHEGKRQVVEIRPKPHGVWHVYVNDVYMGSISSEGKRWQYHVEENSCISDDHMKKYIGMIAVGEVRWIDGDGRG</sequence>
<evidence type="ECO:0000313" key="1">
    <source>
        <dbReference type="EMBL" id="GHE31222.1"/>
    </source>
</evidence>
<comment type="caution">
    <text evidence="1">The sequence shown here is derived from an EMBL/GenBank/DDBJ whole genome shotgun (WGS) entry which is preliminary data.</text>
</comment>
<proteinExistence type="predicted"/>
<keyword evidence="2" id="KW-1185">Reference proteome</keyword>
<gene>
    <name evidence="1" type="ORF">GCM10017764_12900</name>
</gene>
<dbReference type="Proteomes" id="UP000620550">
    <property type="component" value="Unassembled WGS sequence"/>
</dbReference>
<accession>A0ABQ3HVW9</accession>
<reference evidence="2" key="1">
    <citation type="journal article" date="2019" name="Int. J. Syst. Evol. Microbiol.">
        <title>The Global Catalogue of Microorganisms (GCM) 10K type strain sequencing project: providing services to taxonomists for standard genome sequencing and annotation.</title>
        <authorList>
            <consortium name="The Broad Institute Genomics Platform"/>
            <consortium name="The Broad Institute Genome Sequencing Center for Infectious Disease"/>
            <person name="Wu L."/>
            <person name="Ma J."/>
        </authorList>
    </citation>
    <scope>NUCLEOTIDE SEQUENCE [LARGE SCALE GENOMIC DNA]</scope>
    <source>
        <strain evidence="2">CGMCC 1.12966</strain>
    </source>
</reference>
<protein>
    <submittedName>
        <fullName evidence="1">Uncharacterized protein</fullName>
    </submittedName>
</protein>
<evidence type="ECO:0000313" key="2">
    <source>
        <dbReference type="Proteomes" id="UP000620550"/>
    </source>
</evidence>
<dbReference type="EMBL" id="BNAF01000004">
    <property type="protein sequence ID" value="GHE31222.1"/>
    <property type="molecule type" value="Genomic_DNA"/>
</dbReference>